<dbReference type="Proteomes" id="UP000031599">
    <property type="component" value="Unassembled WGS sequence"/>
</dbReference>
<feature type="domain" description="Tetrapyrrole methylase" evidence="6">
    <location>
        <begin position="4"/>
        <end position="203"/>
    </location>
</feature>
<dbReference type="InterPro" id="IPR014777">
    <property type="entry name" value="4pyrrole_Mease_sub1"/>
</dbReference>
<dbReference type="Gene3D" id="3.40.1010.10">
    <property type="entry name" value="Cobalt-precorrin-4 Transmethylase, Domain 1"/>
    <property type="match status" value="1"/>
</dbReference>
<comment type="caution">
    <text evidence="7">The sequence shown here is derived from an EMBL/GenBank/DDBJ whole genome shotgun (WGS) entry which is preliminary data.</text>
</comment>
<keyword evidence="3 7" id="KW-0489">Methyltransferase</keyword>
<proteinExistence type="predicted"/>
<dbReference type="EMBL" id="JMCC02000013">
    <property type="protein sequence ID" value="KIG18331.1"/>
    <property type="molecule type" value="Genomic_DNA"/>
</dbReference>
<keyword evidence="1" id="KW-0963">Cytoplasm</keyword>
<dbReference type="NCBIfam" id="TIGR00096">
    <property type="entry name" value="16S rRNA (cytidine(1402)-2'-O)-methyltransferase"/>
    <property type="match status" value="1"/>
</dbReference>
<gene>
    <name evidence="7" type="ORF">DB30_01440</name>
</gene>
<dbReference type="GO" id="GO:0006364">
    <property type="term" value="P:rRNA processing"/>
    <property type="evidence" value="ECO:0007669"/>
    <property type="project" value="UniProtKB-KW"/>
</dbReference>
<evidence type="ECO:0000256" key="1">
    <source>
        <dbReference type="ARBA" id="ARBA00022490"/>
    </source>
</evidence>
<evidence type="ECO:0000313" key="8">
    <source>
        <dbReference type="Proteomes" id="UP000031599"/>
    </source>
</evidence>
<reference evidence="7 8" key="1">
    <citation type="submission" date="2014-12" db="EMBL/GenBank/DDBJ databases">
        <title>Genome assembly of Enhygromyxa salina DSM 15201.</title>
        <authorList>
            <person name="Sharma G."/>
            <person name="Subramanian S."/>
        </authorList>
    </citation>
    <scope>NUCLEOTIDE SEQUENCE [LARGE SCALE GENOMIC DNA]</scope>
    <source>
        <strain evidence="7 8">DSM 15201</strain>
    </source>
</reference>
<evidence type="ECO:0000256" key="4">
    <source>
        <dbReference type="ARBA" id="ARBA00022679"/>
    </source>
</evidence>
<dbReference type="Gene3D" id="3.30.950.10">
    <property type="entry name" value="Methyltransferase, Cobalt-precorrin-4 Transmethylase, Domain 2"/>
    <property type="match status" value="1"/>
</dbReference>
<organism evidence="7 8">
    <name type="scientific">Enhygromyxa salina</name>
    <dbReference type="NCBI Taxonomy" id="215803"/>
    <lineage>
        <taxon>Bacteria</taxon>
        <taxon>Pseudomonadati</taxon>
        <taxon>Myxococcota</taxon>
        <taxon>Polyangia</taxon>
        <taxon>Nannocystales</taxon>
        <taxon>Nannocystaceae</taxon>
        <taxon>Enhygromyxa</taxon>
    </lineage>
</organism>
<dbReference type="InterPro" id="IPR035996">
    <property type="entry name" value="4pyrrol_Methylase_sf"/>
</dbReference>
<keyword evidence="4 7" id="KW-0808">Transferase</keyword>
<dbReference type="RefSeq" id="WP_052547201.1">
    <property type="nucleotide sequence ID" value="NZ_JMCC02000013.1"/>
</dbReference>
<evidence type="ECO:0000313" key="7">
    <source>
        <dbReference type="EMBL" id="KIG18331.1"/>
    </source>
</evidence>
<dbReference type="AlphaFoldDB" id="A0A0C2D591"/>
<evidence type="ECO:0000259" key="6">
    <source>
        <dbReference type="Pfam" id="PF00590"/>
    </source>
</evidence>
<evidence type="ECO:0000256" key="2">
    <source>
        <dbReference type="ARBA" id="ARBA00022552"/>
    </source>
</evidence>
<dbReference type="GO" id="GO:0008168">
    <property type="term" value="F:methyltransferase activity"/>
    <property type="evidence" value="ECO:0007669"/>
    <property type="project" value="UniProtKB-KW"/>
</dbReference>
<dbReference type="PANTHER" id="PTHR46111">
    <property type="entry name" value="RIBOSOMAL RNA SMALL SUBUNIT METHYLTRANSFERASE I"/>
    <property type="match status" value="1"/>
</dbReference>
<dbReference type="InterPro" id="IPR014776">
    <property type="entry name" value="4pyrrole_Mease_sub2"/>
</dbReference>
<protein>
    <submittedName>
        <fullName evidence="7">rRNA small subunit methyltransferase I</fullName>
    </submittedName>
</protein>
<dbReference type="InterPro" id="IPR008189">
    <property type="entry name" value="rRNA_ssu_MeTfrase_I"/>
</dbReference>
<dbReference type="PIRSF" id="PIRSF005917">
    <property type="entry name" value="MTase_YraL"/>
    <property type="match status" value="1"/>
</dbReference>
<dbReference type="PANTHER" id="PTHR46111:SF1">
    <property type="entry name" value="RIBOSOMAL RNA SMALL SUBUNIT METHYLTRANSFERASE I"/>
    <property type="match status" value="1"/>
</dbReference>
<dbReference type="SUPFAM" id="SSF53790">
    <property type="entry name" value="Tetrapyrrole methylase"/>
    <property type="match status" value="1"/>
</dbReference>
<sequence>MAGKLVLIGTPLGNREDLSDRARRSLLEADLLLCEDTRSPQRLLSDAALPERLSCFVGNEHQRVELLLERLAAGQTVAFVSEAGLPVWSDPGRLLVAAAVEAGFEIDVIPGPTAGTCALAASGFLAEGARFLGFIARGGKQRDATLDQLALETGAAVIYEAGNRTPALLRELATRVGSRRVLIARELTKLHQEWLRGTAAELAQQITEPLRGEVTLVIEGALPKDTHDEVDPAEQAARAVLNVMLDASLKPRARAKALAKLTGLDARALYERLAT</sequence>
<accession>A0A0C2D591</accession>
<keyword evidence="2" id="KW-0698">rRNA processing</keyword>
<dbReference type="CDD" id="cd11648">
    <property type="entry name" value="RsmI"/>
    <property type="match status" value="1"/>
</dbReference>
<dbReference type="InterPro" id="IPR000878">
    <property type="entry name" value="4pyrrol_Mease"/>
</dbReference>
<evidence type="ECO:0000256" key="5">
    <source>
        <dbReference type="ARBA" id="ARBA00022691"/>
    </source>
</evidence>
<keyword evidence="5" id="KW-0949">S-adenosyl-L-methionine</keyword>
<evidence type="ECO:0000256" key="3">
    <source>
        <dbReference type="ARBA" id="ARBA00022603"/>
    </source>
</evidence>
<dbReference type="GO" id="GO:0032259">
    <property type="term" value="P:methylation"/>
    <property type="evidence" value="ECO:0007669"/>
    <property type="project" value="UniProtKB-KW"/>
</dbReference>
<name>A0A0C2D591_9BACT</name>
<dbReference type="Pfam" id="PF00590">
    <property type="entry name" value="TP_methylase"/>
    <property type="match status" value="1"/>
</dbReference>